<name>A0AAD4GA76_BOLED</name>
<protein>
    <submittedName>
        <fullName evidence="1">Uncharacterized protein</fullName>
    </submittedName>
</protein>
<dbReference type="AlphaFoldDB" id="A0AAD4GA76"/>
<proteinExistence type="predicted"/>
<evidence type="ECO:0000313" key="1">
    <source>
        <dbReference type="EMBL" id="KAF8432577.1"/>
    </source>
</evidence>
<organism evidence="1 2">
    <name type="scientific">Boletus edulis BED1</name>
    <dbReference type="NCBI Taxonomy" id="1328754"/>
    <lineage>
        <taxon>Eukaryota</taxon>
        <taxon>Fungi</taxon>
        <taxon>Dikarya</taxon>
        <taxon>Basidiomycota</taxon>
        <taxon>Agaricomycotina</taxon>
        <taxon>Agaricomycetes</taxon>
        <taxon>Agaricomycetidae</taxon>
        <taxon>Boletales</taxon>
        <taxon>Boletineae</taxon>
        <taxon>Boletaceae</taxon>
        <taxon>Boletoideae</taxon>
        <taxon>Boletus</taxon>
    </lineage>
</organism>
<evidence type="ECO:0000313" key="2">
    <source>
        <dbReference type="Proteomes" id="UP001194468"/>
    </source>
</evidence>
<dbReference type="EMBL" id="WHUW01000039">
    <property type="protein sequence ID" value="KAF8432577.1"/>
    <property type="molecule type" value="Genomic_DNA"/>
</dbReference>
<sequence length="167" mass="18748">MASPTPSSENGKTDQSFSLSLTIYSHVKKGKGKTKEEKTTKMKELVFGVCTSTANYLSFLRNVLLKHNLRDSNISEACNYPFKYLLPKQRISDAIDVDDAADYNEMVKKIIEEKPSIVRVLVNKHKIEKALRAKHTRSGSDDLHEIIIVLSPDSKPKIPDQPTAGKF</sequence>
<keyword evidence="2" id="KW-1185">Reference proteome</keyword>
<accession>A0AAD4GA76</accession>
<reference evidence="1" key="2">
    <citation type="journal article" date="2020" name="Nat. Commun.">
        <title>Large-scale genome sequencing of mycorrhizal fungi provides insights into the early evolution of symbiotic traits.</title>
        <authorList>
            <person name="Miyauchi S."/>
            <person name="Kiss E."/>
            <person name="Kuo A."/>
            <person name="Drula E."/>
            <person name="Kohler A."/>
            <person name="Sanchez-Garcia M."/>
            <person name="Morin E."/>
            <person name="Andreopoulos B."/>
            <person name="Barry K.W."/>
            <person name="Bonito G."/>
            <person name="Buee M."/>
            <person name="Carver A."/>
            <person name="Chen C."/>
            <person name="Cichocki N."/>
            <person name="Clum A."/>
            <person name="Culley D."/>
            <person name="Crous P.W."/>
            <person name="Fauchery L."/>
            <person name="Girlanda M."/>
            <person name="Hayes R.D."/>
            <person name="Keri Z."/>
            <person name="LaButti K."/>
            <person name="Lipzen A."/>
            <person name="Lombard V."/>
            <person name="Magnuson J."/>
            <person name="Maillard F."/>
            <person name="Murat C."/>
            <person name="Nolan M."/>
            <person name="Ohm R.A."/>
            <person name="Pangilinan J."/>
            <person name="Pereira M.F."/>
            <person name="Perotto S."/>
            <person name="Peter M."/>
            <person name="Pfister S."/>
            <person name="Riley R."/>
            <person name="Sitrit Y."/>
            <person name="Stielow J.B."/>
            <person name="Szollosi G."/>
            <person name="Zifcakova L."/>
            <person name="Stursova M."/>
            <person name="Spatafora J.W."/>
            <person name="Tedersoo L."/>
            <person name="Vaario L.M."/>
            <person name="Yamada A."/>
            <person name="Yan M."/>
            <person name="Wang P."/>
            <person name="Xu J."/>
            <person name="Bruns T."/>
            <person name="Baldrian P."/>
            <person name="Vilgalys R."/>
            <person name="Dunand C."/>
            <person name="Henrissat B."/>
            <person name="Grigoriev I.V."/>
            <person name="Hibbett D."/>
            <person name="Nagy L.G."/>
            <person name="Martin F.M."/>
        </authorList>
    </citation>
    <scope>NUCLEOTIDE SEQUENCE</scope>
    <source>
        <strain evidence="1">BED1</strain>
    </source>
</reference>
<reference evidence="1" key="1">
    <citation type="submission" date="2019-10" db="EMBL/GenBank/DDBJ databases">
        <authorList>
            <consortium name="DOE Joint Genome Institute"/>
            <person name="Kuo A."/>
            <person name="Miyauchi S."/>
            <person name="Kiss E."/>
            <person name="Drula E."/>
            <person name="Kohler A."/>
            <person name="Sanchez-Garcia M."/>
            <person name="Andreopoulos B."/>
            <person name="Barry K.W."/>
            <person name="Bonito G."/>
            <person name="Buee M."/>
            <person name="Carver A."/>
            <person name="Chen C."/>
            <person name="Cichocki N."/>
            <person name="Clum A."/>
            <person name="Culley D."/>
            <person name="Crous P.W."/>
            <person name="Fauchery L."/>
            <person name="Girlanda M."/>
            <person name="Hayes R."/>
            <person name="Keri Z."/>
            <person name="LaButti K."/>
            <person name="Lipzen A."/>
            <person name="Lombard V."/>
            <person name="Magnuson J."/>
            <person name="Maillard F."/>
            <person name="Morin E."/>
            <person name="Murat C."/>
            <person name="Nolan M."/>
            <person name="Ohm R."/>
            <person name="Pangilinan J."/>
            <person name="Pereira M."/>
            <person name="Perotto S."/>
            <person name="Peter M."/>
            <person name="Riley R."/>
            <person name="Sitrit Y."/>
            <person name="Stielow B."/>
            <person name="Szollosi G."/>
            <person name="Zifcakova L."/>
            <person name="Stursova M."/>
            <person name="Spatafora J.W."/>
            <person name="Tedersoo L."/>
            <person name="Vaario L.-M."/>
            <person name="Yamada A."/>
            <person name="Yan M."/>
            <person name="Wang P."/>
            <person name="Xu J."/>
            <person name="Bruns T."/>
            <person name="Baldrian P."/>
            <person name="Vilgalys R."/>
            <person name="Henrissat B."/>
            <person name="Grigoriev I.V."/>
            <person name="Hibbett D."/>
            <person name="Nagy L.G."/>
            <person name="Martin F.M."/>
        </authorList>
    </citation>
    <scope>NUCLEOTIDE SEQUENCE</scope>
    <source>
        <strain evidence="1">BED1</strain>
    </source>
</reference>
<gene>
    <name evidence="1" type="ORF">L210DRAFT_3650308</name>
</gene>
<comment type="caution">
    <text evidence="1">The sequence shown here is derived from an EMBL/GenBank/DDBJ whole genome shotgun (WGS) entry which is preliminary data.</text>
</comment>
<dbReference type="Proteomes" id="UP001194468">
    <property type="component" value="Unassembled WGS sequence"/>
</dbReference>